<sequence length="730" mass="81469">MFAANDKRQDYTTLKADDIDVINVTATDGGNGMNGPEADAWDHSGDTGKESLIIYYTQCNLRWNFPWFDFDINFDSSSFTTDWWDGPNVCTHKERKNGNTSTSFTGHGQYSSSAITCEDKTTAYICTETLTSNGKTTIERVTKSCCHGYTRRSEFLRAAESVGLKEQLKGTLDANFTIFAPTNEAFKKGPSFVSSYENVLLNDMGSVIRISPPISTVIVSDASDLVLSHVTGGILTTTTLEDEQTITSANSKSSTIRINFYDMVDNGVMTANCKRVSSRNNLATNGVIHVVDEVLQPVTKSLTDIVSSNPQLSYLKTALGTSGISHDLRLEGQFTLLAPTDNAFRKLDGQLLNRTLTDKRCLKKIVNNHLLPNVICSSAVSGSHKSKTKNKLSKYLQLMRDDNDKIFVEKSQIIDRDIMASNGVLHLIDDVIIPEEAYAVMEVLEKRKLTRLSDLISEAGLKKSLEQANDITILVPTNEAFSKMSEFDRARLNESNTADIVKYHVIKELSTCRVADGHQFSTWNTKKTLTVHRSRSLYYRFFEPPQETIQCSSIVKYGIPSCNAVIHLIDKVLIPPVGTVVDVLEVDNRFSEFVKLMKNSGLADELQQNGPYTVLAPTNEVLNALTEEEMKNLQSSKDNLKEFVKDHVIRGHMCCSNFRLHVFGFHNVRTISGVELVIRKTGRHLTVSSSDILECDMVGTNGVVHAIGGILGQEQETEYNEYDFFNMFRW</sequence>
<dbReference type="InParanoid" id="K1Q4S2"/>
<organism evidence="2">
    <name type="scientific">Magallana gigas</name>
    <name type="common">Pacific oyster</name>
    <name type="synonym">Crassostrea gigas</name>
    <dbReference type="NCBI Taxonomy" id="29159"/>
    <lineage>
        <taxon>Eukaryota</taxon>
        <taxon>Metazoa</taxon>
        <taxon>Spiralia</taxon>
        <taxon>Lophotrochozoa</taxon>
        <taxon>Mollusca</taxon>
        <taxon>Bivalvia</taxon>
        <taxon>Autobranchia</taxon>
        <taxon>Pteriomorphia</taxon>
        <taxon>Ostreida</taxon>
        <taxon>Ostreoidea</taxon>
        <taxon>Ostreidae</taxon>
        <taxon>Magallana</taxon>
    </lineage>
</organism>
<feature type="domain" description="FAS1" evidence="1">
    <location>
        <begin position="139"/>
        <end position="295"/>
    </location>
</feature>
<dbReference type="GO" id="GO:0030198">
    <property type="term" value="P:extracellular matrix organization"/>
    <property type="evidence" value="ECO:0007669"/>
    <property type="project" value="TreeGrafter"/>
</dbReference>
<dbReference type="Gene3D" id="2.30.180.10">
    <property type="entry name" value="FAS1 domain"/>
    <property type="match status" value="4"/>
</dbReference>
<dbReference type="EMBL" id="JH819087">
    <property type="protein sequence ID" value="EKC23900.1"/>
    <property type="molecule type" value="Genomic_DNA"/>
</dbReference>
<dbReference type="FunCoup" id="K1Q4S2">
    <property type="interactions" value="63"/>
</dbReference>
<dbReference type="SUPFAM" id="SSF82153">
    <property type="entry name" value="FAS1 domain"/>
    <property type="match status" value="4"/>
</dbReference>
<dbReference type="Pfam" id="PF02469">
    <property type="entry name" value="Fasciclin"/>
    <property type="match status" value="4"/>
</dbReference>
<dbReference type="InterPro" id="IPR050904">
    <property type="entry name" value="Adhesion/Biosynth-related"/>
</dbReference>
<dbReference type="PANTHER" id="PTHR10900">
    <property type="entry name" value="PERIOSTIN-RELATED"/>
    <property type="match status" value="1"/>
</dbReference>
<name>K1Q4S2_MAGGI</name>
<evidence type="ECO:0000313" key="2">
    <source>
        <dbReference type="EMBL" id="EKC23900.1"/>
    </source>
</evidence>
<dbReference type="GO" id="GO:0050839">
    <property type="term" value="F:cell adhesion molecule binding"/>
    <property type="evidence" value="ECO:0007669"/>
    <property type="project" value="TreeGrafter"/>
</dbReference>
<dbReference type="HOGENOM" id="CLU_017611_2_0_1"/>
<reference evidence="2" key="1">
    <citation type="journal article" date="2012" name="Nature">
        <title>The oyster genome reveals stress adaptation and complexity of shell formation.</title>
        <authorList>
            <person name="Zhang G."/>
            <person name="Fang X."/>
            <person name="Guo X."/>
            <person name="Li L."/>
            <person name="Luo R."/>
            <person name="Xu F."/>
            <person name="Yang P."/>
            <person name="Zhang L."/>
            <person name="Wang X."/>
            <person name="Qi H."/>
            <person name="Xiong Z."/>
            <person name="Que H."/>
            <person name="Xie Y."/>
            <person name="Holland P.W."/>
            <person name="Paps J."/>
            <person name="Zhu Y."/>
            <person name="Wu F."/>
            <person name="Chen Y."/>
            <person name="Wang J."/>
            <person name="Peng C."/>
            <person name="Meng J."/>
            <person name="Yang L."/>
            <person name="Liu J."/>
            <person name="Wen B."/>
            <person name="Zhang N."/>
            <person name="Huang Z."/>
            <person name="Zhu Q."/>
            <person name="Feng Y."/>
            <person name="Mount A."/>
            <person name="Hedgecock D."/>
            <person name="Xu Z."/>
            <person name="Liu Y."/>
            <person name="Domazet-Loso T."/>
            <person name="Du Y."/>
            <person name="Sun X."/>
            <person name="Zhang S."/>
            <person name="Liu B."/>
            <person name="Cheng P."/>
            <person name="Jiang X."/>
            <person name="Li J."/>
            <person name="Fan D."/>
            <person name="Wang W."/>
            <person name="Fu W."/>
            <person name="Wang T."/>
            <person name="Wang B."/>
            <person name="Zhang J."/>
            <person name="Peng Z."/>
            <person name="Li Y."/>
            <person name="Li N."/>
            <person name="Wang J."/>
            <person name="Chen M."/>
            <person name="He Y."/>
            <person name="Tan F."/>
            <person name="Song X."/>
            <person name="Zheng Q."/>
            <person name="Huang R."/>
            <person name="Yang H."/>
            <person name="Du X."/>
            <person name="Chen L."/>
            <person name="Yang M."/>
            <person name="Gaffney P.M."/>
            <person name="Wang S."/>
            <person name="Luo L."/>
            <person name="She Z."/>
            <person name="Ming Y."/>
            <person name="Huang W."/>
            <person name="Zhang S."/>
            <person name="Huang B."/>
            <person name="Zhang Y."/>
            <person name="Qu T."/>
            <person name="Ni P."/>
            <person name="Miao G."/>
            <person name="Wang J."/>
            <person name="Wang Q."/>
            <person name="Steinberg C.E."/>
            <person name="Wang H."/>
            <person name="Li N."/>
            <person name="Qian L."/>
            <person name="Zhang G."/>
            <person name="Li Y."/>
            <person name="Yang H."/>
            <person name="Liu X."/>
            <person name="Wang J."/>
            <person name="Yin Y."/>
            <person name="Wang J."/>
        </authorList>
    </citation>
    <scope>NUCLEOTIDE SEQUENCE [LARGE SCALE GENOMIC DNA]</scope>
    <source>
        <strain evidence="2">05x7-T-G4-1.051#20</strain>
    </source>
</reference>
<gene>
    <name evidence="2" type="ORF">CGI_10015910</name>
</gene>
<dbReference type="GO" id="GO:0005615">
    <property type="term" value="C:extracellular space"/>
    <property type="evidence" value="ECO:0007669"/>
    <property type="project" value="TreeGrafter"/>
</dbReference>
<dbReference type="PROSITE" id="PS50213">
    <property type="entry name" value="FAS1"/>
    <property type="match status" value="4"/>
</dbReference>
<feature type="domain" description="FAS1" evidence="1">
    <location>
        <begin position="577"/>
        <end position="711"/>
    </location>
</feature>
<protein>
    <submittedName>
        <fullName evidence="2">Transforming growth factor-beta-induced protein ig-h3</fullName>
    </submittedName>
</protein>
<dbReference type="SMART" id="SM00554">
    <property type="entry name" value="FAS1"/>
    <property type="match status" value="4"/>
</dbReference>
<feature type="domain" description="FAS1" evidence="1">
    <location>
        <begin position="299"/>
        <end position="432"/>
    </location>
</feature>
<dbReference type="GO" id="GO:0031012">
    <property type="term" value="C:extracellular matrix"/>
    <property type="evidence" value="ECO:0007669"/>
    <property type="project" value="TreeGrafter"/>
</dbReference>
<dbReference type="InterPro" id="IPR000782">
    <property type="entry name" value="FAS1_domain"/>
</dbReference>
<dbReference type="GO" id="GO:0007155">
    <property type="term" value="P:cell adhesion"/>
    <property type="evidence" value="ECO:0007669"/>
    <property type="project" value="TreeGrafter"/>
</dbReference>
<proteinExistence type="predicted"/>
<dbReference type="PANTHER" id="PTHR10900:SF77">
    <property type="entry name" value="FI19380P1"/>
    <property type="match status" value="1"/>
</dbReference>
<evidence type="ECO:0000259" key="1">
    <source>
        <dbReference type="PROSITE" id="PS50213"/>
    </source>
</evidence>
<dbReference type="FunFam" id="2.30.180.10:FF:000032">
    <property type="entry name" value="Fasciclin domain-containing protein, putative"/>
    <property type="match status" value="2"/>
</dbReference>
<dbReference type="AlphaFoldDB" id="K1Q4S2"/>
<accession>K1Q4S2</accession>
<feature type="domain" description="FAS1" evidence="1">
    <location>
        <begin position="436"/>
        <end position="573"/>
    </location>
</feature>
<dbReference type="InterPro" id="IPR036378">
    <property type="entry name" value="FAS1_dom_sf"/>
</dbReference>